<evidence type="ECO:0000256" key="4">
    <source>
        <dbReference type="ARBA" id="ARBA00048098"/>
    </source>
</evidence>
<dbReference type="SUPFAM" id="SSF52540">
    <property type="entry name" value="P-loop containing nucleoside triphosphate hydrolases"/>
    <property type="match status" value="1"/>
</dbReference>
<dbReference type="PROSITE" id="PS51419">
    <property type="entry name" value="RAB"/>
    <property type="match status" value="1"/>
</dbReference>
<keyword evidence="7" id="KW-1185">Reference proteome</keyword>
<reference evidence="6 7" key="1">
    <citation type="submission" date="2024-02" db="EMBL/GenBank/DDBJ databases">
        <title>Chromosome-scale genome assembly of the rough periwinkle Littorina saxatilis.</title>
        <authorList>
            <person name="De Jode A."/>
            <person name="Faria R."/>
            <person name="Formenti G."/>
            <person name="Sims Y."/>
            <person name="Smith T.P."/>
            <person name="Tracey A."/>
            <person name="Wood J.M.D."/>
            <person name="Zagrodzka Z.B."/>
            <person name="Johannesson K."/>
            <person name="Butlin R.K."/>
            <person name="Leder E.H."/>
        </authorList>
    </citation>
    <scope>NUCLEOTIDE SEQUENCE [LARGE SCALE GENOMIC DNA]</scope>
    <source>
        <strain evidence="6">Snail1</strain>
        <tissue evidence="6">Muscle</tissue>
    </source>
</reference>
<feature type="compositionally biased region" description="Pro residues" evidence="5">
    <location>
        <begin position="223"/>
        <end position="234"/>
    </location>
</feature>
<name>A0AAN9AMX8_9CAEN</name>
<dbReference type="InterPro" id="IPR027417">
    <property type="entry name" value="P-loop_NTPase"/>
</dbReference>
<protein>
    <recommendedName>
        <fullName evidence="2">small monomeric GTPase</fullName>
        <ecNumber evidence="2">3.6.5.2</ecNumber>
    </recommendedName>
</protein>
<comment type="similarity">
    <text evidence="1">Belongs to the small GTPase superfamily. Ras family.</text>
</comment>
<dbReference type="PROSITE" id="PS51421">
    <property type="entry name" value="RAS"/>
    <property type="match status" value="1"/>
</dbReference>
<evidence type="ECO:0000313" key="7">
    <source>
        <dbReference type="Proteomes" id="UP001374579"/>
    </source>
</evidence>
<dbReference type="Proteomes" id="UP001374579">
    <property type="component" value="Unassembled WGS sequence"/>
</dbReference>
<feature type="region of interest" description="Disordered" evidence="5">
    <location>
        <begin position="221"/>
        <end position="299"/>
    </location>
</feature>
<gene>
    <name evidence="6" type="ORF">V1264_024432</name>
</gene>
<keyword evidence="3" id="KW-0378">Hydrolase</keyword>
<dbReference type="InterPro" id="IPR001806">
    <property type="entry name" value="Small_GTPase"/>
</dbReference>
<dbReference type="Pfam" id="PF00071">
    <property type="entry name" value="Ras"/>
    <property type="match status" value="1"/>
</dbReference>
<evidence type="ECO:0000256" key="2">
    <source>
        <dbReference type="ARBA" id="ARBA00011984"/>
    </source>
</evidence>
<dbReference type="InterPro" id="IPR051065">
    <property type="entry name" value="Ras-related_GTPase"/>
</dbReference>
<dbReference type="EC" id="3.6.5.2" evidence="2"/>
<dbReference type="GO" id="GO:0003925">
    <property type="term" value="F:G protein activity"/>
    <property type="evidence" value="ECO:0007669"/>
    <property type="project" value="UniProtKB-EC"/>
</dbReference>
<organism evidence="6 7">
    <name type="scientific">Littorina saxatilis</name>
    <dbReference type="NCBI Taxonomy" id="31220"/>
    <lineage>
        <taxon>Eukaryota</taxon>
        <taxon>Metazoa</taxon>
        <taxon>Spiralia</taxon>
        <taxon>Lophotrochozoa</taxon>
        <taxon>Mollusca</taxon>
        <taxon>Gastropoda</taxon>
        <taxon>Caenogastropoda</taxon>
        <taxon>Littorinimorpha</taxon>
        <taxon>Littorinoidea</taxon>
        <taxon>Littorinidae</taxon>
        <taxon>Littorina</taxon>
    </lineage>
</organism>
<dbReference type="PRINTS" id="PR00449">
    <property type="entry name" value="RASTRNSFRMNG"/>
</dbReference>
<evidence type="ECO:0000256" key="1">
    <source>
        <dbReference type="ARBA" id="ARBA00008344"/>
    </source>
</evidence>
<proteinExistence type="inferred from homology"/>
<evidence type="ECO:0000256" key="5">
    <source>
        <dbReference type="SAM" id="MobiDB-lite"/>
    </source>
</evidence>
<comment type="caution">
    <text evidence="6">The sequence shown here is derived from an EMBL/GenBank/DDBJ whole genome shotgun (WGS) entry which is preliminary data.</text>
</comment>
<dbReference type="SMART" id="SM00173">
    <property type="entry name" value="RAS"/>
    <property type="match status" value="1"/>
</dbReference>
<evidence type="ECO:0000256" key="3">
    <source>
        <dbReference type="ARBA" id="ARBA00022801"/>
    </source>
</evidence>
<feature type="compositionally biased region" description="Basic and acidic residues" evidence="5">
    <location>
        <begin position="238"/>
        <end position="262"/>
    </location>
</feature>
<dbReference type="GO" id="GO:0005525">
    <property type="term" value="F:GTP binding"/>
    <property type="evidence" value="ECO:0007669"/>
    <property type="project" value="InterPro"/>
</dbReference>
<feature type="compositionally biased region" description="Basic and acidic residues" evidence="5">
    <location>
        <begin position="274"/>
        <end position="284"/>
    </location>
</feature>
<dbReference type="Gene3D" id="3.40.50.300">
    <property type="entry name" value="P-loop containing nucleotide triphosphate hydrolases"/>
    <property type="match status" value="1"/>
</dbReference>
<dbReference type="AlphaFoldDB" id="A0AAN9AMX8"/>
<comment type="catalytic activity">
    <reaction evidence="4">
        <text>GTP + H2O = GDP + phosphate + H(+)</text>
        <dbReference type="Rhea" id="RHEA:19669"/>
        <dbReference type="ChEBI" id="CHEBI:15377"/>
        <dbReference type="ChEBI" id="CHEBI:15378"/>
        <dbReference type="ChEBI" id="CHEBI:37565"/>
        <dbReference type="ChEBI" id="CHEBI:43474"/>
        <dbReference type="ChEBI" id="CHEBI:58189"/>
        <dbReference type="EC" id="3.6.5.2"/>
    </reaction>
</comment>
<accession>A0AAN9AMX8</accession>
<dbReference type="PANTHER" id="PTHR45704">
    <property type="entry name" value="RAS-LIKE FAMILY MEMBER 11"/>
    <property type="match status" value="1"/>
</dbReference>
<dbReference type="EMBL" id="JBAMIC010000149">
    <property type="protein sequence ID" value="KAK7089888.1"/>
    <property type="molecule type" value="Genomic_DNA"/>
</dbReference>
<dbReference type="SMART" id="SM00175">
    <property type="entry name" value="RAB"/>
    <property type="match status" value="1"/>
</dbReference>
<evidence type="ECO:0000313" key="6">
    <source>
        <dbReference type="EMBL" id="KAK7089888.1"/>
    </source>
</evidence>
<sequence length="299" mass="32850">MAAAAAAATSQGPRLLRRISIANRPRPFRVVVLGQMGVGKSALTVRFLTRRFIGEYDPHLEKVYTCTRSVDGDAVVFEVLDTAAQQDEKSVEESIRWADAYILLYSVADRCSLNECLRLKFLVNAYGKRNRKYSVASPEGALSSNPVALVGNQNDRNLDRMVPLPEGVASAAQLGCVAFYEISVRECCDSVQTIFEDLYMCYKRPKKFRAIYPRRSVSECKVPPFPPSSLPPGSGPSGKEEMNGEGKEGRKGESEVKVESPARSKRIGRGSPSPKREAEVKKGQENSGGRRRGALQSIS</sequence>